<organism evidence="1 2">
    <name type="scientific">Auriscalpium vulgare</name>
    <dbReference type="NCBI Taxonomy" id="40419"/>
    <lineage>
        <taxon>Eukaryota</taxon>
        <taxon>Fungi</taxon>
        <taxon>Dikarya</taxon>
        <taxon>Basidiomycota</taxon>
        <taxon>Agaricomycotina</taxon>
        <taxon>Agaricomycetes</taxon>
        <taxon>Russulales</taxon>
        <taxon>Auriscalpiaceae</taxon>
        <taxon>Auriscalpium</taxon>
    </lineage>
</organism>
<keyword evidence="2" id="KW-1185">Reference proteome</keyword>
<comment type="caution">
    <text evidence="1">The sequence shown here is derived from an EMBL/GenBank/DDBJ whole genome shotgun (WGS) entry which is preliminary data.</text>
</comment>
<name>A0ACB8R9J2_9AGAM</name>
<accession>A0ACB8R9J2</accession>
<dbReference type="EMBL" id="MU276167">
    <property type="protein sequence ID" value="KAI0040796.1"/>
    <property type="molecule type" value="Genomic_DNA"/>
</dbReference>
<sequence length="228" mass="25097">MHSALCVPIQLLRVLDITTKETIPADRLGGAGGAPCLRHMRLACPREVPWPSLPFGAARLVSLDIEGFPTFLPHATLEKMLTALAMMPPLERLVLRAKMDSTDAAVAFEQLRHIEVGGMSIVGARQLFDHLALPAVVIIRCNVHETGIPDEVQALSQHVVAVKGRTGPLSCIHVLSREGNSGQITVRVTAWRDVDAQQQPAMDLSFERFNMHRAERFGRDSDWIAFLS</sequence>
<gene>
    <name evidence="1" type="ORF">FA95DRAFT_1683612</name>
</gene>
<dbReference type="Proteomes" id="UP000814033">
    <property type="component" value="Unassembled WGS sequence"/>
</dbReference>
<proteinExistence type="predicted"/>
<evidence type="ECO:0000313" key="1">
    <source>
        <dbReference type="EMBL" id="KAI0040796.1"/>
    </source>
</evidence>
<reference evidence="1" key="1">
    <citation type="submission" date="2021-02" db="EMBL/GenBank/DDBJ databases">
        <authorList>
            <consortium name="DOE Joint Genome Institute"/>
            <person name="Ahrendt S."/>
            <person name="Looney B.P."/>
            <person name="Miyauchi S."/>
            <person name="Morin E."/>
            <person name="Drula E."/>
            <person name="Courty P.E."/>
            <person name="Chicoki N."/>
            <person name="Fauchery L."/>
            <person name="Kohler A."/>
            <person name="Kuo A."/>
            <person name="Labutti K."/>
            <person name="Pangilinan J."/>
            <person name="Lipzen A."/>
            <person name="Riley R."/>
            <person name="Andreopoulos W."/>
            <person name="He G."/>
            <person name="Johnson J."/>
            <person name="Barry K.W."/>
            <person name="Grigoriev I.V."/>
            <person name="Nagy L."/>
            <person name="Hibbett D."/>
            <person name="Henrissat B."/>
            <person name="Matheny P.B."/>
            <person name="Labbe J."/>
            <person name="Martin F."/>
        </authorList>
    </citation>
    <scope>NUCLEOTIDE SEQUENCE</scope>
    <source>
        <strain evidence="1">FP105234-sp</strain>
    </source>
</reference>
<protein>
    <submittedName>
        <fullName evidence="1">Uncharacterized protein</fullName>
    </submittedName>
</protein>
<evidence type="ECO:0000313" key="2">
    <source>
        <dbReference type="Proteomes" id="UP000814033"/>
    </source>
</evidence>
<reference evidence="1" key="2">
    <citation type="journal article" date="2022" name="New Phytol.">
        <title>Evolutionary transition to the ectomycorrhizal habit in the genomes of a hyperdiverse lineage of mushroom-forming fungi.</title>
        <authorList>
            <person name="Looney B."/>
            <person name="Miyauchi S."/>
            <person name="Morin E."/>
            <person name="Drula E."/>
            <person name="Courty P.E."/>
            <person name="Kohler A."/>
            <person name="Kuo A."/>
            <person name="LaButti K."/>
            <person name="Pangilinan J."/>
            <person name="Lipzen A."/>
            <person name="Riley R."/>
            <person name="Andreopoulos W."/>
            <person name="He G."/>
            <person name="Johnson J."/>
            <person name="Nolan M."/>
            <person name="Tritt A."/>
            <person name="Barry K.W."/>
            <person name="Grigoriev I.V."/>
            <person name="Nagy L.G."/>
            <person name="Hibbett D."/>
            <person name="Henrissat B."/>
            <person name="Matheny P.B."/>
            <person name="Labbe J."/>
            <person name="Martin F.M."/>
        </authorList>
    </citation>
    <scope>NUCLEOTIDE SEQUENCE</scope>
    <source>
        <strain evidence="1">FP105234-sp</strain>
    </source>
</reference>